<dbReference type="EMBL" id="JAIQCV010000010">
    <property type="protein sequence ID" value="KAH1057119.1"/>
    <property type="molecule type" value="Genomic_DNA"/>
</dbReference>
<dbReference type="AlphaFoldDB" id="A0A9D3UUA4"/>
<sequence>MEILTLNYKTFKMKLKESIKIMVDRFTIIINGLKLYRKTEPNKEVLVGSFLTHERMLSERVEEAKHEKKKVGVTINSTIIKDSESSEEVDKDKEMVMFTRIFK</sequence>
<evidence type="ECO:0000313" key="1">
    <source>
        <dbReference type="EMBL" id="KAH1057119.1"/>
    </source>
</evidence>
<protein>
    <submittedName>
        <fullName evidence="1">Uncharacterized protein</fullName>
    </submittedName>
</protein>
<organism evidence="1 2">
    <name type="scientific">Gossypium stocksii</name>
    <dbReference type="NCBI Taxonomy" id="47602"/>
    <lineage>
        <taxon>Eukaryota</taxon>
        <taxon>Viridiplantae</taxon>
        <taxon>Streptophyta</taxon>
        <taxon>Embryophyta</taxon>
        <taxon>Tracheophyta</taxon>
        <taxon>Spermatophyta</taxon>
        <taxon>Magnoliopsida</taxon>
        <taxon>eudicotyledons</taxon>
        <taxon>Gunneridae</taxon>
        <taxon>Pentapetalae</taxon>
        <taxon>rosids</taxon>
        <taxon>malvids</taxon>
        <taxon>Malvales</taxon>
        <taxon>Malvaceae</taxon>
        <taxon>Malvoideae</taxon>
        <taxon>Gossypium</taxon>
    </lineage>
</organism>
<proteinExistence type="predicted"/>
<dbReference type="Proteomes" id="UP000828251">
    <property type="component" value="Unassembled WGS sequence"/>
</dbReference>
<accession>A0A9D3UUA4</accession>
<feature type="non-terminal residue" evidence="1">
    <location>
        <position position="103"/>
    </location>
</feature>
<name>A0A9D3UUA4_9ROSI</name>
<keyword evidence="2" id="KW-1185">Reference proteome</keyword>
<reference evidence="1 2" key="1">
    <citation type="journal article" date="2021" name="Plant Biotechnol. J.">
        <title>Multi-omics assisted identification of the key and species-specific regulatory components of drought-tolerant mechanisms in Gossypium stocksii.</title>
        <authorList>
            <person name="Yu D."/>
            <person name="Ke L."/>
            <person name="Zhang D."/>
            <person name="Wu Y."/>
            <person name="Sun Y."/>
            <person name="Mei J."/>
            <person name="Sun J."/>
            <person name="Sun Y."/>
        </authorList>
    </citation>
    <scope>NUCLEOTIDE SEQUENCE [LARGE SCALE GENOMIC DNA]</scope>
    <source>
        <strain evidence="2">cv. E1</strain>
        <tissue evidence="1">Leaf</tissue>
    </source>
</reference>
<evidence type="ECO:0000313" key="2">
    <source>
        <dbReference type="Proteomes" id="UP000828251"/>
    </source>
</evidence>
<comment type="caution">
    <text evidence="1">The sequence shown here is derived from an EMBL/GenBank/DDBJ whole genome shotgun (WGS) entry which is preliminary data.</text>
</comment>
<gene>
    <name evidence="1" type="ORF">J1N35_035184</name>
</gene>